<sequence length="74" mass="8059">MISLGRKNDLLITRLFVGHPGGRGVASGLCVRRASVRTVLGDLVYRSGVVVFHGHGHGYRMELFPVGRELWGDG</sequence>
<dbReference type="AlphaFoldDB" id="A0A2N3Y194"/>
<dbReference type="Proteomes" id="UP000233786">
    <property type="component" value="Unassembled WGS sequence"/>
</dbReference>
<comment type="caution">
    <text evidence="1">The sequence shown here is derived from an EMBL/GenBank/DDBJ whole genome shotgun (WGS) entry which is preliminary data.</text>
</comment>
<name>A0A2N3Y194_SACSN</name>
<evidence type="ECO:0000313" key="2">
    <source>
        <dbReference type="Proteomes" id="UP000233786"/>
    </source>
</evidence>
<organism evidence="1 2">
    <name type="scientific">Saccharopolyspora spinosa</name>
    <dbReference type="NCBI Taxonomy" id="60894"/>
    <lineage>
        <taxon>Bacteria</taxon>
        <taxon>Bacillati</taxon>
        <taxon>Actinomycetota</taxon>
        <taxon>Actinomycetes</taxon>
        <taxon>Pseudonocardiales</taxon>
        <taxon>Pseudonocardiaceae</taxon>
        <taxon>Saccharopolyspora</taxon>
    </lineage>
</organism>
<dbReference type="RefSeq" id="WP_101376666.1">
    <property type="nucleotide sequence ID" value="NZ_PJNB01000001.1"/>
</dbReference>
<keyword evidence="2" id="KW-1185">Reference proteome</keyword>
<gene>
    <name evidence="1" type="ORF">A8926_4585</name>
</gene>
<proteinExistence type="predicted"/>
<dbReference type="EMBL" id="PJNB01000001">
    <property type="protein sequence ID" value="PKW16714.1"/>
    <property type="molecule type" value="Genomic_DNA"/>
</dbReference>
<reference evidence="1" key="1">
    <citation type="submission" date="2017-12" db="EMBL/GenBank/DDBJ databases">
        <title>Sequencing the genomes of 1000 Actinobacteria strains.</title>
        <authorList>
            <person name="Klenk H.-P."/>
        </authorList>
    </citation>
    <scope>NUCLEOTIDE SEQUENCE [LARGE SCALE GENOMIC DNA]</scope>
    <source>
        <strain evidence="1">DSM 44228</strain>
    </source>
</reference>
<accession>A0A2N3Y194</accession>
<protein>
    <submittedName>
        <fullName evidence="1">Uncharacterized protein</fullName>
    </submittedName>
</protein>
<evidence type="ECO:0000313" key="1">
    <source>
        <dbReference type="EMBL" id="PKW16714.1"/>
    </source>
</evidence>